<feature type="compositionally biased region" description="Basic and acidic residues" evidence="1">
    <location>
        <begin position="110"/>
        <end position="157"/>
    </location>
</feature>
<keyword evidence="3" id="KW-1185">Reference proteome</keyword>
<feature type="region of interest" description="Disordered" evidence="1">
    <location>
        <begin position="1"/>
        <end position="178"/>
    </location>
</feature>
<dbReference type="EMBL" id="MU155630">
    <property type="protein sequence ID" value="KAF9471740.1"/>
    <property type="molecule type" value="Genomic_DNA"/>
</dbReference>
<evidence type="ECO:0000313" key="2">
    <source>
        <dbReference type="EMBL" id="KAF9471740.1"/>
    </source>
</evidence>
<accession>A0A9P5YQB4</accession>
<name>A0A9P5YQB4_9AGAR</name>
<feature type="compositionally biased region" description="Basic and acidic residues" evidence="1">
    <location>
        <begin position="21"/>
        <end position="35"/>
    </location>
</feature>
<evidence type="ECO:0000256" key="1">
    <source>
        <dbReference type="SAM" id="MobiDB-lite"/>
    </source>
</evidence>
<protein>
    <submittedName>
        <fullName evidence="2">Uncharacterized protein</fullName>
    </submittedName>
</protein>
<gene>
    <name evidence="2" type="ORF">BDN70DRAFT_901100</name>
</gene>
<proteinExistence type="predicted"/>
<reference evidence="2" key="1">
    <citation type="submission" date="2020-11" db="EMBL/GenBank/DDBJ databases">
        <authorList>
            <consortium name="DOE Joint Genome Institute"/>
            <person name="Ahrendt S."/>
            <person name="Riley R."/>
            <person name="Andreopoulos W."/>
            <person name="Labutti K."/>
            <person name="Pangilinan J."/>
            <person name="Ruiz-Duenas F.J."/>
            <person name="Barrasa J.M."/>
            <person name="Sanchez-Garcia M."/>
            <person name="Camarero S."/>
            <person name="Miyauchi S."/>
            <person name="Serrano A."/>
            <person name="Linde D."/>
            <person name="Babiker R."/>
            <person name="Drula E."/>
            <person name="Ayuso-Fernandez I."/>
            <person name="Pacheco R."/>
            <person name="Padilla G."/>
            <person name="Ferreira P."/>
            <person name="Barriuso J."/>
            <person name="Kellner H."/>
            <person name="Castanera R."/>
            <person name="Alfaro M."/>
            <person name="Ramirez L."/>
            <person name="Pisabarro A.G."/>
            <person name="Kuo A."/>
            <person name="Tritt A."/>
            <person name="Lipzen A."/>
            <person name="He G."/>
            <person name="Yan M."/>
            <person name="Ng V."/>
            <person name="Cullen D."/>
            <person name="Martin F."/>
            <person name="Rosso M.-N."/>
            <person name="Henrissat B."/>
            <person name="Hibbett D."/>
            <person name="Martinez A.T."/>
            <person name="Grigoriev I.V."/>
        </authorList>
    </citation>
    <scope>NUCLEOTIDE SEQUENCE</scope>
    <source>
        <strain evidence="2">CIRM-BRFM 674</strain>
    </source>
</reference>
<dbReference type="Proteomes" id="UP000807469">
    <property type="component" value="Unassembled WGS sequence"/>
</dbReference>
<dbReference type="AlphaFoldDB" id="A0A9P5YQB4"/>
<feature type="compositionally biased region" description="Basic and acidic residues" evidence="1">
    <location>
        <begin position="82"/>
        <end position="97"/>
    </location>
</feature>
<feature type="region of interest" description="Disordered" evidence="1">
    <location>
        <begin position="197"/>
        <end position="233"/>
    </location>
</feature>
<comment type="caution">
    <text evidence="2">The sequence shown here is derived from an EMBL/GenBank/DDBJ whole genome shotgun (WGS) entry which is preliminary data.</text>
</comment>
<feature type="compositionally biased region" description="Basic and acidic residues" evidence="1">
    <location>
        <begin position="208"/>
        <end position="232"/>
    </location>
</feature>
<evidence type="ECO:0000313" key="3">
    <source>
        <dbReference type="Proteomes" id="UP000807469"/>
    </source>
</evidence>
<organism evidence="2 3">
    <name type="scientific">Pholiota conissans</name>
    <dbReference type="NCBI Taxonomy" id="109636"/>
    <lineage>
        <taxon>Eukaryota</taxon>
        <taxon>Fungi</taxon>
        <taxon>Dikarya</taxon>
        <taxon>Basidiomycota</taxon>
        <taxon>Agaricomycotina</taxon>
        <taxon>Agaricomycetes</taxon>
        <taxon>Agaricomycetidae</taxon>
        <taxon>Agaricales</taxon>
        <taxon>Agaricineae</taxon>
        <taxon>Strophariaceae</taxon>
        <taxon>Pholiota</taxon>
    </lineage>
</organism>
<feature type="compositionally biased region" description="Basic and acidic residues" evidence="1">
    <location>
        <begin position="56"/>
        <end position="68"/>
    </location>
</feature>
<sequence>MNDNNERHTSMAADGRRGKRWMMDMEDGRETRGGIDETTDEDDGRPRTHATAYGEQGKKRMAGEDNGRPRMRSVMTRVGRRMASEEAGRGGRLAKDGGEEEVGQRPTTNIDDHQRMEDDNQWPTRDDAYRWAEDDQRDDLHGWTEDDHQPTKDDGRRPRGGAMTGNEDGWMTMDGQGRKPTLGSLLAFINLPHPFIHPFPPDANDGSRSTRHDEAQTANRQERRTSTNDERPYPWTMSAQRMVMDGAYGEQMKGSNKTTREGAVGSRYGQSTEALSISSCSCSACLVWSCWPKNLGGRMGWAADRHWAMGGGANKSFLLVSPPIL</sequence>